<reference evidence="4" key="2">
    <citation type="submission" date="2025-09" db="UniProtKB">
        <authorList>
            <consortium name="Ensembl"/>
        </authorList>
    </citation>
    <scope>IDENTIFICATION</scope>
</reference>
<dbReference type="PROSITE" id="PS50005">
    <property type="entry name" value="TPR"/>
    <property type="match status" value="1"/>
</dbReference>
<dbReference type="InterPro" id="IPR038798">
    <property type="entry name" value="CCDC138"/>
</dbReference>
<dbReference type="PANTHER" id="PTHR34523:SF1">
    <property type="entry name" value="COILED-COIL DOMAIN-CONTAINING PROTEIN 138"/>
    <property type="match status" value="1"/>
</dbReference>
<dbReference type="AlphaFoldDB" id="A0A8B9R7P6"/>
<dbReference type="PANTHER" id="PTHR34523">
    <property type="entry name" value="COILED-COIL DOMAIN-CONTAINING PROTEIN 138"/>
    <property type="match status" value="1"/>
</dbReference>
<feature type="domain" description="Coiled-coil" evidence="3">
    <location>
        <begin position="238"/>
        <end position="437"/>
    </location>
</feature>
<dbReference type="Gene3D" id="1.25.40.10">
    <property type="entry name" value="Tetratricopeptide repeat domain"/>
    <property type="match status" value="1"/>
</dbReference>
<evidence type="ECO:0000256" key="1">
    <source>
        <dbReference type="PROSITE-ProRule" id="PRU00339"/>
    </source>
</evidence>
<evidence type="ECO:0000259" key="3">
    <source>
        <dbReference type="Pfam" id="PF21035"/>
    </source>
</evidence>
<dbReference type="SUPFAM" id="SSF48452">
    <property type="entry name" value="TPR-like"/>
    <property type="match status" value="1"/>
</dbReference>
<feature type="repeat" description="TPR" evidence="1">
    <location>
        <begin position="65"/>
        <end position="98"/>
    </location>
</feature>
<protein>
    <recommendedName>
        <fullName evidence="3">Coiled-coil domain-containing protein</fullName>
    </recommendedName>
</protein>
<dbReference type="Pfam" id="PF21035">
    <property type="entry name" value="CCDC138_C"/>
    <property type="match status" value="1"/>
</dbReference>
<dbReference type="InterPro" id="IPR048750">
    <property type="entry name" value="CCDC138_C"/>
</dbReference>
<dbReference type="Proteomes" id="UP000694400">
    <property type="component" value="Unassembled WGS sequence"/>
</dbReference>
<proteinExistence type="predicted"/>
<dbReference type="InterPro" id="IPR019734">
    <property type="entry name" value="TPR_rpt"/>
</dbReference>
<organism evidence="4 5">
    <name type="scientific">Anas platyrhynchos</name>
    <name type="common">Mallard</name>
    <name type="synonym">Anas boschas</name>
    <dbReference type="NCBI Taxonomy" id="8839"/>
    <lineage>
        <taxon>Eukaryota</taxon>
        <taxon>Metazoa</taxon>
        <taxon>Chordata</taxon>
        <taxon>Craniata</taxon>
        <taxon>Vertebrata</taxon>
        <taxon>Euteleostomi</taxon>
        <taxon>Archelosauria</taxon>
        <taxon>Archosauria</taxon>
        <taxon>Dinosauria</taxon>
        <taxon>Saurischia</taxon>
        <taxon>Theropoda</taxon>
        <taxon>Coelurosauria</taxon>
        <taxon>Aves</taxon>
        <taxon>Neognathae</taxon>
        <taxon>Galloanserae</taxon>
        <taxon>Anseriformes</taxon>
        <taxon>Anatidae</taxon>
        <taxon>Anatinae</taxon>
        <taxon>Anas</taxon>
    </lineage>
</organism>
<sequence>MLKWLVTFRDNHLLECYLGSCGAEGERAWKSLKGFQFAKLYFEVKEYELAKRYISTYLSVQKRDRRAHRFLGQIYEAEDNIEEAFGCYRRSVELNPMQKDLVLKIAELLCNNAVTDERAKYWVEKSAKLFPGSPAVYKLKEQLLDCKAPSLAELHKYDVDNTLPSHLGKSQSNSELQVARQNLQQHETKMSQLRETLRKMTDENNELRSSLNSLRENNELLKTQLLRISKVYDPLTILMDWISDQHLSKIEIQEEREGSEKPQCAKENYTLENCMKLLPMVTGQLQWMPFVDPKLHMSVIQFIYWSLRQIDTGSQDASMTATMERLAEVILKGAVQKGSMQKWTKKSTRSKPKAAHFFKSSSMPLRFLSTLVVLRTAKRMNYLTQAFRSLCVDLKTDEGKILFLQYRCVPIILSHLTISKKCLLFIALNALVEMAMNNDKK</sequence>
<dbReference type="InterPro" id="IPR011990">
    <property type="entry name" value="TPR-like_helical_dom_sf"/>
</dbReference>
<keyword evidence="1" id="KW-0802">TPR repeat</keyword>
<name>A0A8B9R7P6_ANAPL</name>
<reference evidence="4" key="1">
    <citation type="submission" date="2025-08" db="UniProtKB">
        <authorList>
            <consortium name="Ensembl"/>
        </authorList>
    </citation>
    <scope>IDENTIFICATION</scope>
</reference>
<feature type="coiled-coil region" evidence="2">
    <location>
        <begin position="169"/>
        <end position="224"/>
    </location>
</feature>
<evidence type="ECO:0000256" key="2">
    <source>
        <dbReference type="SAM" id="Coils"/>
    </source>
</evidence>
<dbReference type="Ensembl" id="ENSAPLT00020005469.1">
    <property type="protein sequence ID" value="ENSAPLP00020005076.1"/>
    <property type="gene ID" value="ENSAPLG00020003740.1"/>
</dbReference>
<keyword evidence="2" id="KW-0175">Coiled coil</keyword>
<evidence type="ECO:0000313" key="5">
    <source>
        <dbReference type="Proteomes" id="UP000694400"/>
    </source>
</evidence>
<accession>A0A8B9R7P6</accession>
<evidence type="ECO:0000313" key="4">
    <source>
        <dbReference type="Ensembl" id="ENSAPLP00020005076.1"/>
    </source>
</evidence>